<dbReference type="RefSeq" id="WP_134116855.1">
    <property type="nucleotide sequence ID" value="NZ_SOEG01000014.1"/>
</dbReference>
<organism evidence="1 2">
    <name type="scientific">Orenia marismortui</name>
    <dbReference type="NCBI Taxonomy" id="46469"/>
    <lineage>
        <taxon>Bacteria</taxon>
        <taxon>Bacillati</taxon>
        <taxon>Bacillota</taxon>
        <taxon>Clostridia</taxon>
        <taxon>Halanaerobiales</taxon>
        <taxon>Halobacteroidaceae</taxon>
        <taxon>Orenia</taxon>
    </lineage>
</organism>
<comment type="caution">
    <text evidence="1">The sequence shown here is derived from an EMBL/GenBank/DDBJ whole genome shotgun (WGS) entry which is preliminary data.</text>
</comment>
<keyword evidence="2" id="KW-1185">Reference proteome</keyword>
<dbReference type="STRING" id="926561.GCA_000379025_01101"/>
<evidence type="ECO:0000313" key="1">
    <source>
        <dbReference type="EMBL" id="TDX51282.1"/>
    </source>
</evidence>
<dbReference type="Proteomes" id="UP000295832">
    <property type="component" value="Unassembled WGS sequence"/>
</dbReference>
<evidence type="ECO:0000313" key="2">
    <source>
        <dbReference type="Proteomes" id="UP000295832"/>
    </source>
</evidence>
<sequence length="95" mass="10402">MSEFNKGCMNDNEFEDILEDLSGEFVTVIVKSGGTCDQEYGCGCHSENGNKEEVECCCAWEGLLCSIGSDFIFLIDDGERIFIPVDAIAAIIEDC</sequence>
<accession>A0A4R8H8Q8</accession>
<reference evidence="1 2" key="1">
    <citation type="submission" date="2019-03" db="EMBL/GenBank/DDBJ databases">
        <title>Subsurface microbial communities from deep shales in Ohio and West Virginia, USA.</title>
        <authorList>
            <person name="Wrighton K."/>
        </authorList>
    </citation>
    <scope>NUCLEOTIDE SEQUENCE [LARGE SCALE GENOMIC DNA]</scope>
    <source>
        <strain evidence="1 2">MSL 6dP</strain>
    </source>
</reference>
<protein>
    <submittedName>
        <fullName evidence="1">Uncharacterized protein</fullName>
    </submittedName>
</protein>
<proteinExistence type="predicted"/>
<dbReference type="AlphaFoldDB" id="A0A4R8H8Q8"/>
<dbReference type="EMBL" id="SOEG01000014">
    <property type="protein sequence ID" value="TDX51282.1"/>
    <property type="molecule type" value="Genomic_DNA"/>
</dbReference>
<gene>
    <name evidence="1" type="ORF">C7959_11430</name>
</gene>
<name>A0A4R8H8Q8_9FIRM</name>